<dbReference type="AlphaFoldDB" id="B0VIQ3"/>
<dbReference type="InterPro" id="IPR016181">
    <property type="entry name" value="Acyl_CoA_acyltransferase"/>
</dbReference>
<evidence type="ECO:0000313" key="2">
    <source>
        <dbReference type="Proteomes" id="UP000002019"/>
    </source>
</evidence>
<dbReference type="HOGENOM" id="CLU_917342_0_0_0"/>
<dbReference type="STRING" id="459349.CLOAM1338"/>
<gene>
    <name evidence="1" type="ordered locus">CLOAM1338</name>
</gene>
<dbReference type="Gene3D" id="3.40.630.30">
    <property type="match status" value="1"/>
</dbReference>
<dbReference type="EMBL" id="CU466930">
    <property type="protein sequence ID" value="CAO81194.1"/>
    <property type="molecule type" value="Genomic_DNA"/>
</dbReference>
<reference evidence="1 2" key="1">
    <citation type="journal article" date="2008" name="J. Bacteriol.">
        <title>'Candidatus Cloacamonas acidaminovorans': genome sequence reconstruction provides a first glimpse of a new bacterial division.</title>
        <authorList>
            <person name="Pelletier E."/>
            <person name="Kreimeyer A."/>
            <person name="Bocs S."/>
            <person name="Rouy Z."/>
            <person name="Gyapay G."/>
            <person name="Chouari R."/>
            <person name="Riviere D."/>
            <person name="Ganesan A."/>
            <person name="Daegelen P."/>
            <person name="Sghir A."/>
            <person name="Cohen G.N."/>
            <person name="Medigue C."/>
            <person name="Weissenbach J."/>
            <person name="Le Paslier D."/>
        </authorList>
    </citation>
    <scope>NUCLEOTIDE SEQUENCE [LARGE SCALE GENOMIC DNA]</scope>
    <source>
        <strain evidence="2">Evry</strain>
    </source>
</reference>
<keyword evidence="2" id="KW-1185">Reference proteome</keyword>
<organism evidence="1 2">
    <name type="scientific">Cloacimonas acidaminovorans (strain Evry)</name>
    <dbReference type="NCBI Taxonomy" id="459349"/>
    <lineage>
        <taxon>Bacteria</taxon>
        <taxon>Pseudomonadati</taxon>
        <taxon>Candidatus Cloacimonadota</taxon>
        <taxon>Candidatus Cloacimonadia</taxon>
        <taxon>Candidatus Cloacimonadales</taxon>
        <taxon>Candidatus Cloacimonadaceae</taxon>
        <taxon>Candidatus Cloacimonas</taxon>
    </lineage>
</organism>
<proteinExistence type="predicted"/>
<dbReference type="Proteomes" id="UP000002019">
    <property type="component" value="Chromosome"/>
</dbReference>
<dbReference type="KEGG" id="caci:CLOAM1338"/>
<dbReference type="OrthoDB" id="116151at2"/>
<evidence type="ECO:0000313" key="1">
    <source>
        <dbReference type="EMBL" id="CAO81194.1"/>
    </source>
</evidence>
<sequence>MLEIELTYPKPVPNRSLNIWSNPVFMQTVAEISNFIPWHLVCYKGTTIVAVLPLYEKKILGCRVLKRSSLSYYQGLNLWLEENSLPARKLLDALQITMAIARGLKSNFKRIRINLTPETYDIRGFLWNKMQAVPFYTFVHNLNSELKPLPDKRRDLAQAEKQNYTFEEGLNIEEFIGLLKILKVKKNWNPDCDYQGLGDFIRILYREGMLRQMNLTQQGKIVSSNLILQDGKKVYNIYQATEDNALKKGACSLHTVKLIELLQKEGFQELDFCGSSIPEIARFNSALGLQLKLFFQIRSSAMV</sequence>
<evidence type="ECO:0008006" key="3">
    <source>
        <dbReference type="Google" id="ProtNLM"/>
    </source>
</evidence>
<accession>B0VIQ3</accession>
<name>B0VIQ3_CLOAI</name>
<dbReference type="SUPFAM" id="SSF55729">
    <property type="entry name" value="Acyl-CoA N-acyltransferases (Nat)"/>
    <property type="match status" value="1"/>
</dbReference>
<dbReference type="RefSeq" id="WP_015425052.1">
    <property type="nucleotide sequence ID" value="NC_020449.1"/>
</dbReference>
<protein>
    <recommendedName>
        <fullName evidence="3">BioF2-like acetyltransferase domain-containing protein</fullName>
    </recommendedName>
</protein>